<dbReference type="RefSeq" id="WP_341878178.1">
    <property type="nucleotide sequence ID" value="NZ_CP121687.1"/>
</dbReference>
<proteinExistence type="inferred from homology"/>
<evidence type="ECO:0000256" key="3">
    <source>
        <dbReference type="ARBA" id="ARBA00022475"/>
    </source>
</evidence>
<evidence type="ECO:0000256" key="1">
    <source>
        <dbReference type="ARBA" id="ARBA00004651"/>
    </source>
</evidence>
<feature type="transmembrane region" description="Helical" evidence="7">
    <location>
        <begin position="117"/>
        <end position="137"/>
    </location>
</feature>
<dbReference type="Proteomes" id="UP001486565">
    <property type="component" value="Chromosome"/>
</dbReference>
<evidence type="ECO:0000313" key="10">
    <source>
        <dbReference type="Proteomes" id="UP001486565"/>
    </source>
</evidence>
<keyword evidence="6 7" id="KW-0472">Membrane</keyword>
<dbReference type="PANTHER" id="PTHR30151:SF19">
    <property type="entry name" value="ABC TRANSPORTER PERMEASE"/>
    <property type="match status" value="1"/>
</dbReference>
<evidence type="ECO:0000256" key="5">
    <source>
        <dbReference type="ARBA" id="ARBA00022989"/>
    </source>
</evidence>
<organism evidence="9 10">
    <name type="scientific">Defluviitalea saccharophila</name>
    <dbReference type="NCBI Taxonomy" id="879970"/>
    <lineage>
        <taxon>Bacteria</taxon>
        <taxon>Bacillati</taxon>
        <taxon>Bacillota</taxon>
        <taxon>Clostridia</taxon>
        <taxon>Lachnospirales</taxon>
        <taxon>Defluviitaleaceae</taxon>
        <taxon>Defluviitalea</taxon>
    </lineage>
</organism>
<gene>
    <name evidence="9" type="ORF">QBE51_06815</name>
</gene>
<evidence type="ECO:0000256" key="4">
    <source>
        <dbReference type="ARBA" id="ARBA00022692"/>
    </source>
</evidence>
<dbReference type="PROSITE" id="PS50928">
    <property type="entry name" value="ABC_TM1"/>
    <property type="match status" value="1"/>
</dbReference>
<keyword evidence="10" id="KW-1185">Reference proteome</keyword>
<feature type="transmembrane region" description="Helical" evidence="7">
    <location>
        <begin position="205"/>
        <end position="229"/>
    </location>
</feature>
<comment type="similarity">
    <text evidence="7">Belongs to the binding-protein-dependent transport system permease family.</text>
</comment>
<evidence type="ECO:0000313" key="9">
    <source>
        <dbReference type="EMBL" id="WZL71215.1"/>
    </source>
</evidence>
<evidence type="ECO:0000256" key="6">
    <source>
        <dbReference type="ARBA" id="ARBA00023136"/>
    </source>
</evidence>
<reference evidence="9 10" key="1">
    <citation type="submission" date="2023-03" db="EMBL/GenBank/DDBJ databases">
        <title>Novel Species.</title>
        <authorList>
            <person name="Ma S."/>
        </authorList>
    </citation>
    <scope>NUCLEOTIDE SEQUENCE [LARGE SCALE GENOMIC DNA]</scope>
    <source>
        <strain evidence="9 10">LIND6LT2</strain>
    </source>
</reference>
<protein>
    <submittedName>
        <fullName evidence="9">ABC transporter permease</fullName>
    </submittedName>
</protein>
<dbReference type="InterPro" id="IPR035906">
    <property type="entry name" value="MetI-like_sf"/>
</dbReference>
<dbReference type="EMBL" id="CP121687">
    <property type="protein sequence ID" value="WZL71215.1"/>
    <property type="molecule type" value="Genomic_DNA"/>
</dbReference>
<evidence type="ECO:0000256" key="7">
    <source>
        <dbReference type="RuleBase" id="RU363032"/>
    </source>
</evidence>
<keyword evidence="3" id="KW-1003">Cell membrane</keyword>
<dbReference type="PANTHER" id="PTHR30151">
    <property type="entry name" value="ALKANE SULFONATE ABC TRANSPORTER-RELATED, MEMBRANE SUBUNIT"/>
    <property type="match status" value="1"/>
</dbReference>
<feature type="domain" description="ABC transmembrane type-1" evidence="8">
    <location>
        <begin position="78"/>
        <end position="259"/>
    </location>
</feature>
<feature type="transmembrane region" description="Helical" evidence="7">
    <location>
        <begin position="241"/>
        <end position="261"/>
    </location>
</feature>
<dbReference type="InterPro" id="IPR000515">
    <property type="entry name" value="MetI-like"/>
</dbReference>
<name>A0ABZ2Y782_9FIRM</name>
<evidence type="ECO:0000256" key="2">
    <source>
        <dbReference type="ARBA" id="ARBA00022448"/>
    </source>
</evidence>
<dbReference type="Gene3D" id="1.10.3720.10">
    <property type="entry name" value="MetI-like"/>
    <property type="match status" value="1"/>
</dbReference>
<dbReference type="Pfam" id="PF00528">
    <property type="entry name" value="BPD_transp_1"/>
    <property type="match status" value="1"/>
</dbReference>
<keyword evidence="2 7" id="KW-0813">Transport</keyword>
<evidence type="ECO:0000259" key="8">
    <source>
        <dbReference type="PROSITE" id="PS50928"/>
    </source>
</evidence>
<accession>A0ABZ2Y782</accession>
<dbReference type="SUPFAM" id="SSF161098">
    <property type="entry name" value="MetI-like"/>
    <property type="match status" value="1"/>
</dbReference>
<keyword evidence="4 7" id="KW-0812">Transmembrane</keyword>
<feature type="transmembrane region" description="Helical" evidence="7">
    <location>
        <begin position="24"/>
        <end position="44"/>
    </location>
</feature>
<feature type="transmembrane region" description="Helical" evidence="7">
    <location>
        <begin position="143"/>
        <end position="164"/>
    </location>
</feature>
<keyword evidence="5 7" id="KW-1133">Transmembrane helix</keyword>
<feature type="transmembrane region" description="Helical" evidence="7">
    <location>
        <begin position="86"/>
        <end position="105"/>
    </location>
</feature>
<sequence>MKNNKQFISDEHQKYLCQVKKTEIAIRITQIIILLSLILFWEVAARLRWIDPFIFSQPTKIVSTAWEMILDGSLFVHTGISLAETAIGFLLSTFLGTAIAILLWWNHFILKVADPYLVIINSLPKTALAPILIVWMGNNMKSILFTAILMSIVVTTLTVLNGFLEVDQDKIKLIETFGGSKRDILTKVMLPANVPTMINALKVNVGLSLVGVMVGEFLVAQAGLGYLIIYGSQIFKLDWVMLSIVILGVLAALLYKCVMILEKRFLKWRE</sequence>
<comment type="subcellular location">
    <subcellularLocation>
        <location evidence="1 7">Cell membrane</location>
        <topology evidence="1 7">Multi-pass membrane protein</topology>
    </subcellularLocation>
</comment>